<evidence type="ECO:0000313" key="1">
    <source>
        <dbReference type="EMBL" id="SFV73183.1"/>
    </source>
</evidence>
<dbReference type="RefSeq" id="WP_072334608.1">
    <property type="nucleotide sequence ID" value="NZ_DBGALU010000126.1"/>
</dbReference>
<name>A0A1K1LEQ4_9BACT</name>
<proteinExistence type="predicted"/>
<dbReference type="AlphaFoldDB" id="A0A1K1LEQ4"/>
<dbReference type="Gene3D" id="2.60.40.10">
    <property type="entry name" value="Immunoglobulins"/>
    <property type="match status" value="1"/>
</dbReference>
<organism evidence="1 2">
    <name type="scientific">Desulfovibrio piger</name>
    <dbReference type="NCBI Taxonomy" id="901"/>
    <lineage>
        <taxon>Bacteria</taxon>
        <taxon>Pseudomonadati</taxon>
        <taxon>Thermodesulfobacteriota</taxon>
        <taxon>Desulfovibrionia</taxon>
        <taxon>Desulfovibrionales</taxon>
        <taxon>Desulfovibrionaceae</taxon>
        <taxon>Desulfovibrio</taxon>
    </lineage>
</organism>
<accession>A0A1K1LEQ4</accession>
<dbReference type="InterPro" id="IPR013783">
    <property type="entry name" value="Ig-like_fold"/>
</dbReference>
<dbReference type="KEGG" id="dpg:DESPIGER_1333"/>
<evidence type="ECO:0008006" key="3">
    <source>
        <dbReference type="Google" id="ProtNLM"/>
    </source>
</evidence>
<sequence length="703" mass="76126">MRIALHNFTGGEVSPILAARYDLSRYSSSVQCMENMLPGLHGDVRRRPGTLFLGGLEDEAVLLPFSFNALAEQNFVLVLAGNSLRIADIHGFDTQGGIIPTLPTPYEARHLLEICAAQVGDTVYLAHTAYPLHKLVRSTDSGPEAPLPGNAIRSHGYRWTLEAVALNSSLPAPRAPGCTFVRGNNDDDAGLGYTLRYKIVAVDANGKQSLASEAGSCSGKHPSDWVVGNRTDISWTAVEGATEYNIYREEAGYYGFIGVSSGTTFSDNNYQADTADTPREDWNPFAGGNNPSVVAFHQQRMVLAGTRDSPQAFYLSRSGDFENFRKSRPLQDDDPVEYLIASGSIDAIAWAASFGDLLLGTSGSEYKAGGNGSAITPGNITITAQSSWGSAGLAPIIIGNAILHVQRHGAHVRDLFYSLEKDGYAGNDLSILAPHLFEGHRLRQWAYQQTPGSVLWIVRDDGLLLALTYLKEHDIWGWSRHPTAGEVLSVCSISGPDSDELLLVVRRRDADGGSRYCLERLAPQWQDSDPVEEAFFVDCGLSLHREEAGSDAGGLDHLEGQTLAVLADGSPVEGCVVRQGRIRLPFAARIVQAGLPYASVLSPLPVEGSGESGSTLGRQRALGRCCLRLYRSVGGRCGTSRDELYDLPFLPRRWDEACRPFSGDVDFLPAGGHSPSASIWLVQERPLPFHLLALSLDVEFAEL</sequence>
<gene>
    <name evidence="1" type="ORF">DESPIGER_1333</name>
</gene>
<protein>
    <recommendedName>
        <fullName evidence="3">Phage protein</fullName>
    </recommendedName>
</protein>
<keyword evidence="2" id="KW-1185">Reference proteome</keyword>
<dbReference type="Proteomes" id="UP000186323">
    <property type="component" value="Chromosome I"/>
</dbReference>
<dbReference type="EMBL" id="LT630450">
    <property type="protein sequence ID" value="SFV73183.1"/>
    <property type="molecule type" value="Genomic_DNA"/>
</dbReference>
<dbReference type="OrthoDB" id="5438497at2"/>
<reference evidence="2" key="1">
    <citation type="submission" date="2016-10" db="EMBL/GenBank/DDBJ databases">
        <authorList>
            <person name="Wegmann U."/>
        </authorList>
    </citation>
    <scope>NUCLEOTIDE SEQUENCE [LARGE SCALE GENOMIC DNA]</scope>
</reference>
<evidence type="ECO:0000313" key="2">
    <source>
        <dbReference type="Proteomes" id="UP000186323"/>
    </source>
</evidence>